<evidence type="ECO:0000259" key="2">
    <source>
        <dbReference type="PROSITE" id="PS50943"/>
    </source>
</evidence>
<organism evidence="3 4">
    <name type="scientific">Streptococcus equinus</name>
    <name type="common">Streptococcus bovis</name>
    <dbReference type="NCBI Taxonomy" id="1335"/>
    <lineage>
        <taxon>Bacteria</taxon>
        <taxon>Bacillati</taxon>
        <taxon>Bacillota</taxon>
        <taxon>Bacilli</taxon>
        <taxon>Lactobacillales</taxon>
        <taxon>Streptococcaceae</taxon>
        <taxon>Streptococcus</taxon>
    </lineage>
</organism>
<evidence type="ECO:0000313" key="3">
    <source>
        <dbReference type="EMBL" id="SDL88331.1"/>
    </source>
</evidence>
<evidence type="ECO:0000313" key="4">
    <source>
        <dbReference type="Proteomes" id="UP000183162"/>
    </source>
</evidence>
<dbReference type="AlphaFoldDB" id="A0A1G9NPQ0"/>
<dbReference type="EMBL" id="FNGX01000007">
    <property type="protein sequence ID" value="SDL88331.1"/>
    <property type="molecule type" value="Genomic_DNA"/>
</dbReference>
<dbReference type="InterPro" id="IPR010982">
    <property type="entry name" value="Lambda_DNA-bd_dom_sf"/>
</dbReference>
<feature type="domain" description="HTH cro/C1-type" evidence="2">
    <location>
        <begin position="12"/>
        <end position="66"/>
    </location>
</feature>
<proteinExistence type="predicted"/>
<protein>
    <submittedName>
        <fullName evidence="3">DNA-binding transcriptional regulator, XRE-family HTH domain</fullName>
    </submittedName>
</protein>
<dbReference type="PROSITE" id="PS50943">
    <property type="entry name" value="HTH_CROC1"/>
    <property type="match status" value="1"/>
</dbReference>
<accession>A0A1G9NPQ0</accession>
<dbReference type="CDD" id="cd00093">
    <property type="entry name" value="HTH_XRE"/>
    <property type="match status" value="1"/>
</dbReference>
<dbReference type="PANTHER" id="PTHR46558:SF4">
    <property type="entry name" value="DNA-BIDING PHAGE PROTEIN"/>
    <property type="match status" value="1"/>
</dbReference>
<dbReference type="SUPFAM" id="SSF47413">
    <property type="entry name" value="lambda repressor-like DNA-binding domains"/>
    <property type="match status" value="1"/>
</dbReference>
<dbReference type="Gene3D" id="1.10.260.40">
    <property type="entry name" value="lambda repressor-like DNA-binding domains"/>
    <property type="match status" value="1"/>
</dbReference>
<dbReference type="GO" id="GO:0003677">
    <property type="term" value="F:DNA binding"/>
    <property type="evidence" value="ECO:0007669"/>
    <property type="project" value="UniProtKB-KW"/>
</dbReference>
<dbReference type="Proteomes" id="UP000183162">
    <property type="component" value="Unassembled WGS sequence"/>
</dbReference>
<dbReference type="InterPro" id="IPR001387">
    <property type="entry name" value="Cro/C1-type_HTH"/>
</dbReference>
<dbReference type="RefSeq" id="WP_074567287.1">
    <property type="nucleotide sequence ID" value="NZ_FNGX01000007.1"/>
</dbReference>
<dbReference type="Pfam" id="PF01381">
    <property type="entry name" value="HTH_3"/>
    <property type="match status" value="1"/>
</dbReference>
<keyword evidence="1 3" id="KW-0238">DNA-binding</keyword>
<dbReference type="SMART" id="SM00530">
    <property type="entry name" value="HTH_XRE"/>
    <property type="match status" value="1"/>
</dbReference>
<reference evidence="3 4" key="1">
    <citation type="submission" date="2016-10" db="EMBL/GenBank/DDBJ databases">
        <authorList>
            <person name="de Groot N.N."/>
        </authorList>
    </citation>
    <scope>NUCLEOTIDE SEQUENCE [LARGE SCALE GENOMIC DNA]</scope>
    <source>
        <strain evidence="3 4">Sb09</strain>
    </source>
</reference>
<sequence length="74" mass="8530">MKNNTIQLSKNIKKHCLMKDMSQNELALRIGVSHQAISKWEIGENFPDFMSLISLAQLFEVSLDSLVYQDDLLF</sequence>
<gene>
    <name evidence="3" type="ORF">SAMN05216400_1852</name>
</gene>
<name>A0A1G9NPQ0_STREI</name>
<dbReference type="OrthoDB" id="9805856at2"/>
<dbReference type="PANTHER" id="PTHR46558">
    <property type="entry name" value="TRACRIPTIONAL REGULATORY PROTEIN-RELATED-RELATED"/>
    <property type="match status" value="1"/>
</dbReference>
<evidence type="ECO:0000256" key="1">
    <source>
        <dbReference type="ARBA" id="ARBA00023125"/>
    </source>
</evidence>